<dbReference type="InterPro" id="IPR026030">
    <property type="entry name" value="Pur-cyt_permease_Fcy2/21/22"/>
</dbReference>
<feature type="compositionally biased region" description="Polar residues" evidence="8">
    <location>
        <begin position="1"/>
        <end position="11"/>
    </location>
</feature>
<comment type="caution">
    <text evidence="10">The sequence shown here is derived from an EMBL/GenBank/DDBJ whole genome shotgun (WGS) entry which is preliminary data.</text>
</comment>
<evidence type="ECO:0000256" key="1">
    <source>
        <dbReference type="ARBA" id="ARBA00004141"/>
    </source>
</evidence>
<feature type="compositionally biased region" description="Basic and acidic residues" evidence="8">
    <location>
        <begin position="12"/>
        <end position="22"/>
    </location>
</feature>
<evidence type="ECO:0000256" key="6">
    <source>
        <dbReference type="ARBA" id="ARBA00023136"/>
    </source>
</evidence>
<evidence type="ECO:0000256" key="8">
    <source>
        <dbReference type="SAM" id="MobiDB-lite"/>
    </source>
</evidence>
<reference evidence="10" key="1">
    <citation type="journal article" date="2020" name="Nat. Commun.">
        <title>Large-scale genome sequencing of mycorrhizal fungi provides insights into the early evolution of symbiotic traits.</title>
        <authorList>
            <person name="Miyauchi S."/>
            <person name="Kiss E."/>
            <person name="Kuo A."/>
            <person name="Drula E."/>
            <person name="Kohler A."/>
            <person name="Sanchez-Garcia M."/>
            <person name="Morin E."/>
            <person name="Andreopoulos B."/>
            <person name="Barry K.W."/>
            <person name="Bonito G."/>
            <person name="Buee M."/>
            <person name="Carver A."/>
            <person name="Chen C."/>
            <person name="Cichocki N."/>
            <person name="Clum A."/>
            <person name="Culley D."/>
            <person name="Crous P.W."/>
            <person name="Fauchery L."/>
            <person name="Girlanda M."/>
            <person name="Hayes R.D."/>
            <person name="Keri Z."/>
            <person name="LaButti K."/>
            <person name="Lipzen A."/>
            <person name="Lombard V."/>
            <person name="Magnuson J."/>
            <person name="Maillard F."/>
            <person name="Murat C."/>
            <person name="Nolan M."/>
            <person name="Ohm R.A."/>
            <person name="Pangilinan J."/>
            <person name="Pereira M.F."/>
            <person name="Perotto S."/>
            <person name="Peter M."/>
            <person name="Pfister S."/>
            <person name="Riley R."/>
            <person name="Sitrit Y."/>
            <person name="Stielow J.B."/>
            <person name="Szollosi G."/>
            <person name="Zifcakova L."/>
            <person name="Stursova M."/>
            <person name="Spatafora J.W."/>
            <person name="Tedersoo L."/>
            <person name="Vaario L.M."/>
            <person name="Yamada A."/>
            <person name="Yan M."/>
            <person name="Wang P."/>
            <person name="Xu J."/>
            <person name="Bruns T."/>
            <person name="Baldrian P."/>
            <person name="Vilgalys R."/>
            <person name="Dunand C."/>
            <person name="Henrissat B."/>
            <person name="Grigoriev I.V."/>
            <person name="Hibbett D."/>
            <person name="Nagy L.G."/>
            <person name="Martin F.M."/>
        </authorList>
    </citation>
    <scope>NUCLEOTIDE SEQUENCE</scope>
    <source>
        <strain evidence="10">UP504</strain>
    </source>
</reference>
<evidence type="ECO:0000256" key="7">
    <source>
        <dbReference type="PIRNR" id="PIRNR002744"/>
    </source>
</evidence>
<sequence>MTTNDTRTMNQSRDKFTDDIEKTSSCSHADPPPPNLATIPAPWYRFVSSKLATLGVETHGVSPVPHHQQTDSQFINLFFLWLSANTGILTFSTGALGPIAYGLSLRDSCLVILFINLIGTIIPAYFSTFGPITGLRQMIFARYSFGYIGGAIISVVNIVVFMGFLILNSIIGGQTLASASSGNLSPSVGIVIISLISLLILSVYEKYAWIPITTVFVICTGVGGKHLTAVPPTVPATATTVLSFAATVAGFVISWACLASDYTIYLPPTVSKTKVFVYAYLGFFLPLVLLQVLGAAFMTSSFAVPEWADGYSANGIAGLLAASLKPVGRFGKFCMVVLSLSATTPCAPTMYSFGLSFQCVAPIFAVVPRYIFSIGATAVLIPVAIVGSTHFQTALTNFLSLVGYYAAPFSAVLIVEHIVFRRSSGAAYDRSAWMSLRALPTGWAGVLSFAMSFALIVPSMDQVWFVGPIAKKGTGDIGFEVGFFSTVLFYFILRSIDLKFISHGRLGGTPS</sequence>
<feature type="transmembrane region" description="Helical" evidence="9">
    <location>
        <begin position="241"/>
        <end position="265"/>
    </location>
</feature>
<feature type="transmembrane region" description="Helical" evidence="9">
    <location>
        <begin position="78"/>
        <end position="104"/>
    </location>
</feature>
<keyword evidence="4 9" id="KW-0812">Transmembrane</keyword>
<organism evidence="10 11">
    <name type="scientific">Hydnum rufescens UP504</name>
    <dbReference type="NCBI Taxonomy" id="1448309"/>
    <lineage>
        <taxon>Eukaryota</taxon>
        <taxon>Fungi</taxon>
        <taxon>Dikarya</taxon>
        <taxon>Basidiomycota</taxon>
        <taxon>Agaricomycotina</taxon>
        <taxon>Agaricomycetes</taxon>
        <taxon>Cantharellales</taxon>
        <taxon>Hydnaceae</taxon>
        <taxon>Hydnum</taxon>
    </lineage>
</organism>
<keyword evidence="6 7" id="KW-0472">Membrane</keyword>
<evidence type="ECO:0000256" key="4">
    <source>
        <dbReference type="ARBA" id="ARBA00022692"/>
    </source>
</evidence>
<protein>
    <recommendedName>
        <fullName evidence="12">Purine-cytosine permease</fullName>
    </recommendedName>
</protein>
<evidence type="ECO:0000256" key="9">
    <source>
        <dbReference type="SAM" id="Phobius"/>
    </source>
</evidence>
<feature type="transmembrane region" description="Helical" evidence="9">
    <location>
        <begin position="110"/>
        <end position="133"/>
    </location>
</feature>
<evidence type="ECO:0000313" key="10">
    <source>
        <dbReference type="EMBL" id="KAF9518886.1"/>
    </source>
</evidence>
<dbReference type="AlphaFoldDB" id="A0A9P6DXW1"/>
<feature type="transmembrane region" description="Helical" evidence="9">
    <location>
        <begin position="436"/>
        <end position="457"/>
    </location>
</feature>
<dbReference type="Proteomes" id="UP000886523">
    <property type="component" value="Unassembled WGS sequence"/>
</dbReference>
<feature type="transmembrane region" description="Helical" evidence="9">
    <location>
        <begin position="363"/>
        <end position="386"/>
    </location>
</feature>
<proteinExistence type="inferred from homology"/>
<evidence type="ECO:0000313" key="11">
    <source>
        <dbReference type="Proteomes" id="UP000886523"/>
    </source>
</evidence>
<dbReference type="PIRSF" id="PIRSF002744">
    <property type="entry name" value="Pur-cyt_permease"/>
    <property type="match status" value="1"/>
</dbReference>
<dbReference type="GO" id="GO:0022857">
    <property type="term" value="F:transmembrane transporter activity"/>
    <property type="evidence" value="ECO:0007669"/>
    <property type="project" value="InterPro"/>
</dbReference>
<gene>
    <name evidence="10" type="ORF">BS47DRAFT_1370903</name>
</gene>
<feature type="transmembrane region" description="Helical" evidence="9">
    <location>
        <begin position="330"/>
        <end position="351"/>
    </location>
</feature>
<name>A0A9P6DXW1_9AGAM</name>
<feature type="transmembrane region" description="Helical" evidence="9">
    <location>
        <begin position="183"/>
        <end position="201"/>
    </location>
</feature>
<keyword evidence="3 7" id="KW-0813">Transport</keyword>
<dbReference type="Gene3D" id="1.10.4160.10">
    <property type="entry name" value="Hydantoin permease"/>
    <property type="match status" value="1"/>
</dbReference>
<evidence type="ECO:0000256" key="2">
    <source>
        <dbReference type="ARBA" id="ARBA00008974"/>
    </source>
</evidence>
<dbReference type="PANTHER" id="PTHR31806">
    <property type="entry name" value="PURINE-CYTOSINE PERMEASE FCY2-RELATED"/>
    <property type="match status" value="1"/>
</dbReference>
<feature type="transmembrane region" description="Helical" evidence="9">
    <location>
        <begin position="208"/>
        <end position="229"/>
    </location>
</feature>
<dbReference type="EMBL" id="MU128921">
    <property type="protein sequence ID" value="KAF9518886.1"/>
    <property type="molecule type" value="Genomic_DNA"/>
</dbReference>
<evidence type="ECO:0008006" key="12">
    <source>
        <dbReference type="Google" id="ProtNLM"/>
    </source>
</evidence>
<keyword evidence="11" id="KW-1185">Reference proteome</keyword>
<evidence type="ECO:0000256" key="3">
    <source>
        <dbReference type="ARBA" id="ARBA00022448"/>
    </source>
</evidence>
<dbReference type="InterPro" id="IPR001248">
    <property type="entry name" value="Pur-cyt_permease"/>
</dbReference>
<feature type="transmembrane region" description="Helical" evidence="9">
    <location>
        <begin position="145"/>
        <end position="171"/>
    </location>
</feature>
<keyword evidence="5 9" id="KW-1133">Transmembrane helix</keyword>
<dbReference type="PANTHER" id="PTHR31806:SF5">
    <property type="entry name" value="PURINE-CYTOSINE PERMEASE FCY21"/>
    <property type="match status" value="1"/>
</dbReference>
<feature type="transmembrane region" description="Helical" evidence="9">
    <location>
        <begin position="477"/>
        <end position="496"/>
    </location>
</feature>
<feature type="transmembrane region" description="Helical" evidence="9">
    <location>
        <begin position="398"/>
        <end position="415"/>
    </location>
</feature>
<accession>A0A9P6DXW1</accession>
<feature type="transmembrane region" description="Helical" evidence="9">
    <location>
        <begin position="277"/>
        <end position="298"/>
    </location>
</feature>
<dbReference type="Pfam" id="PF02133">
    <property type="entry name" value="Transp_cyt_pur"/>
    <property type="match status" value="1"/>
</dbReference>
<comment type="similarity">
    <text evidence="2 7">Belongs to the purine-cytosine permease (2.A.39) family.</text>
</comment>
<evidence type="ECO:0000256" key="5">
    <source>
        <dbReference type="ARBA" id="ARBA00022989"/>
    </source>
</evidence>
<comment type="subcellular location">
    <subcellularLocation>
        <location evidence="1">Membrane</location>
        <topology evidence="1">Multi-pass membrane protein</topology>
    </subcellularLocation>
</comment>
<dbReference type="OrthoDB" id="2116389at2759"/>
<feature type="region of interest" description="Disordered" evidence="8">
    <location>
        <begin position="1"/>
        <end position="34"/>
    </location>
</feature>
<dbReference type="GO" id="GO:0005886">
    <property type="term" value="C:plasma membrane"/>
    <property type="evidence" value="ECO:0007669"/>
    <property type="project" value="TreeGrafter"/>
</dbReference>